<keyword evidence="6" id="KW-1185">Reference proteome</keyword>
<evidence type="ECO:0000256" key="2">
    <source>
        <dbReference type="ARBA" id="ARBA00023125"/>
    </source>
</evidence>
<dbReference type="Pfam" id="PF00356">
    <property type="entry name" value="LacI"/>
    <property type="match status" value="1"/>
</dbReference>
<feature type="domain" description="HTH lacI-type" evidence="4">
    <location>
        <begin position="4"/>
        <end position="61"/>
    </location>
</feature>
<dbReference type="SUPFAM" id="SSF53822">
    <property type="entry name" value="Periplasmic binding protein-like I"/>
    <property type="match status" value="1"/>
</dbReference>
<protein>
    <submittedName>
        <fullName evidence="5">LacI family transcriptional regulator</fullName>
    </submittedName>
</protein>
<dbReference type="InterPro" id="IPR010982">
    <property type="entry name" value="Lambda_DNA-bd_dom_sf"/>
</dbReference>
<dbReference type="CDD" id="cd06267">
    <property type="entry name" value="PBP1_LacI_sugar_binding-like"/>
    <property type="match status" value="1"/>
</dbReference>
<gene>
    <name evidence="5" type="ORF">SAMN05421543_101137</name>
</gene>
<evidence type="ECO:0000256" key="3">
    <source>
        <dbReference type="ARBA" id="ARBA00023163"/>
    </source>
</evidence>
<proteinExistence type="predicted"/>
<dbReference type="Proteomes" id="UP000183508">
    <property type="component" value="Unassembled WGS sequence"/>
</dbReference>
<dbReference type="Gene3D" id="3.40.50.2300">
    <property type="match status" value="2"/>
</dbReference>
<dbReference type="Gene3D" id="1.10.260.40">
    <property type="entry name" value="lambda repressor-like DNA-binding domains"/>
    <property type="match status" value="1"/>
</dbReference>
<sequence>MTSPTIRDVAKAANVSVATASLVLNQKAGSVQISVRTRERVLQAAQEVGYVPNMAARRLRGNAGRTVTIAVLWPVDTRVGLIGRILTGIQEHIRTISEPRVELMVETYESGRLRDVRGLVEASTFNGAILANTTREDDAYIHSLDPAVPVVLFHRHSQKYPYVTADNFGAGCEMARQLTAHGHEQLTVLVPDVSSQAIQDRVHGIVHFLHSAPDAPRHSLIYCPFHEVGGYEAVMQLVQSGLRPTALLCLSDQVAMGALCALNTCGMKVPEHCEVIGFDNQEFTQFTVPSLSTVDLPVETMAAQAADMLLQKILHPSQELMSIEHPLRIVHRDTTRQG</sequence>
<dbReference type="SMART" id="SM00354">
    <property type="entry name" value="HTH_LACI"/>
    <property type="match status" value="1"/>
</dbReference>
<dbReference type="OrthoDB" id="2026446at2"/>
<dbReference type="GO" id="GO:0003700">
    <property type="term" value="F:DNA-binding transcription factor activity"/>
    <property type="evidence" value="ECO:0007669"/>
    <property type="project" value="TreeGrafter"/>
</dbReference>
<keyword evidence="1" id="KW-0805">Transcription regulation</keyword>
<dbReference type="STRING" id="392015.SAMN05421543_101137"/>
<dbReference type="CDD" id="cd01392">
    <property type="entry name" value="HTH_LacI"/>
    <property type="match status" value="1"/>
</dbReference>
<dbReference type="PANTHER" id="PTHR30146:SF109">
    <property type="entry name" value="HTH-TYPE TRANSCRIPTIONAL REGULATOR GALS"/>
    <property type="match status" value="1"/>
</dbReference>
<dbReference type="SUPFAM" id="SSF47413">
    <property type="entry name" value="lambda repressor-like DNA-binding domains"/>
    <property type="match status" value="1"/>
</dbReference>
<dbReference type="RefSeq" id="WP_139234491.1">
    <property type="nucleotide sequence ID" value="NZ_FPBV01000001.1"/>
</dbReference>
<dbReference type="InterPro" id="IPR028082">
    <property type="entry name" value="Peripla_BP_I"/>
</dbReference>
<dbReference type="EMBL" id="FPBV01000001">
    <property type="protein sequence ID" value="SFU32972.1"/>
    <property type="molecule type" value="Genomic_DNA"/>
</dbReference>
<evidence type="ECO:0000313" key="5">
    <source>
        <dbReference type="EMBL" id="SFU32972.1"/>
    </source>
</evidence>
<dbReference type="PROSITE" id="PS00356">
    <property type="entry name" value="HTH_LACI_1"/>
    <property type="match status" value="1"/>
</dbReference>
<organism evidence="5 6">
    <name type="scientific">Alicyclobacillus macrosporangiidus</name>
    <dbReference type="NCBI Taxonomy" id="392015"/>
    <lineage>
        <taxon>Bacteria</taxon>
        <taxon>Bacillati</taxon>
        <taxon>Bacillota</taxon>
        <taxon>Bacilli</taxon>
        <taxon>Bacillales</taxon>
        <taxon>Alicyclobacillaceae</taxon>
        <taxon>Alicyclobacillus</taxon>
    </lineage>
</organism>
<keyword evidence="3" id="KW-0804">Transcription</keyword>
<accession>A0A1I7F9V3</accession>
<dbReference type="PANTHER" id="PTHR30146">
    <property type="entry name" value="LACI-RELATED TRANSCRIPTIONAL REPRESSOR"/>
    <property type="match status" value="1"/>
</dbReference>
<evidence type="ECO:0000259" key="4">
    <source>
        <dbReference type="PROSITE" id="PS50932"/>
    </source>
</evidence>
<dbReference type="AlphaFoldDB" id="A0A1I7F9V3"/>
<keyword evidence="2" id="KW-0238">DNA-binding</keyword>
<dbReference type="GO" id="GO:0000976">
    <property type="term" value="F:transcription cis-regulatory region binding"/>
    <property type="evidence" value="ECO:0007669"/>
    <property type="project" value="TreeGrafter"/>
</dbReference>
<name>A0A1I7F9V3_9BACL</name>
<evidence type="ECO:0000256" key="1">
    <source>
        <dbReference type="ARBA" id="ARBA00023015"/>
    </source>
</evidence>
<evidence type="ECO:0000313" key="6">
    <source>
        <dbReference type="Proteomes" id="UP000183508"/>
    </source>
</evidence>
<dbReference type="InterPro" id="IPR000843">
    <property type="entry name" value="HTH_LacI"/>
</dbReference>
<dbReference type="InterPro" id="IPR046335">
    <property type="entry name" value="LacI/GalR-like_sensor"/>
</dbReference>
<reference evidence="6" key="1">
    <citation type="submission" date="2016-10" db="EMBL/GenBank/DDBJ databases">
        <authorList>
            <person name="Varghese N."/>
        </authorList>
    </citation>
    <scope>NUCLEOTIDE SEQUENCE [LARGE SCALE GENOMIC DNA]</scope>
    <source>
        <strain evidence="6">DSM 17980</strain>
    </source>
</reference>
<dbReference type="PROSITE" id="PS50932">
    <property type="entry name" value="HTH_LACI_2"/>
    <property type="match status" value="1"/>
</dbReference>
<dbReference type="Pfam" id="PF13377">
    <property type="entry name" value="Peripla_BP_3"/>
    <property type="match status" value="1"/>
</dbReference>